<evidence type="ECO:0000313" key="6">
    <source>
        <dbReference type="EMBL" id="GJH26410.1"/>
    </source>
</evidence>
<dbReference type="PANTHER" id="PTHR30085">
    <property type="entry name" value="AMINO ACID ABC TRANSPORTER PERMEASE"/>
    <property type="match status" value="1"/>
</dbReference>
<protein>
    <submittedName>
        <fullName evidence="6">Amino acid ABC transporter substrate-binding protein</fullName>
    </submittedName>
</protein>
<accession>A0AA37IAQ6</accession>
<organism evidence="6 7">
    <name type="scientific">Caballeronia novacaledonica</name>
    <dbReference type="NCBI Taxonomy" id="1544861"/>
    <lineage>
        <taxon>Bacteria</taxon>
        <taxon>Pseudomonadati</taxon>
        <taxon>Pseudomonadota</taxon>
        <taxon>Betaproteobacteria</taxon>
        <taxon>Burkholderiales</taxon>
        <taxon>Burkholderiaceae</taxon>
        <taxon>Caballeronia</taxon>
    </lineage>
</organism>
<dbReference type="InterPro" id="IPR001638">
    <property type="entry name" value="Solute-binding_3/MltF_N"/>
</dbReference>
<gene>
    <name evidence="6" type="ORF">CBA19CS42_17860</name>
</gene>
<feature type="chain" id="PRO_5041214483" evidence="4">
    <location>
        <begin position="37"/>
        <end position="353"/>
    </location>
</feature>
<evidence type="ECO:0000256" key="3">
    <source>
        <dbReference type="ARBA" id="ARBA00022729"/>
    </source>
</evidence>
<evidence type="ECO:0000313" key="7">
    <source>
        <dbReference type="Proteomes" id="UP001055111"/>
    </source>
</evidence>
<dbReference type="Gene3D" id="3.40.190.10">
    <property type="entry name" value="Periplasmic binding protein-like II"/>
    <property type="match status" value="2"/>
</dbReference>
<evidence type="ECO:0000259" key="5">
    <source>
        <dbReference type="SMART" id="SM00062"/>
    </source>
</evidence>
<comment type="caution">
    <text evidence="6">The sequence shown here is derived from an EMBL/GenBank/DDBJ whole genome shotgun (WGS) entry which is preliminary data.</text>
</comment>
<reference evidence="6" key="1">
    <citation type="submission" date="2022-09" db="EMBL/GenBank/DDBJ databases">
        <title>Isolation and characterization of 3-chlorobenzoate degrading bacteria from soils in Shizuoka.</title>
        <authorList>
            <person name="Ifat A."/>
            <person name="Ogawa N."/>
            <person name="Kimbara K."/>
            <person name="Moriuchi R."/>
            <person name="Dohra H."/>
            <person name="Shintani M."/>
        </authorList>
    </citation>
    <scope>NUCLEOTIDE SEQUENCE</scope>
    <source>
        <strain evidence="6">19CS4-2</strain>
    </source>
</reference>
<dbReference type="AlphaFoldDB" id="A0AA37IAQ6"/>
<comment type="similarity">
    <text evidence="1">Belongs to the bacterial solute-binding protein 3 family.</text>
</comment>
<feature type="domain" description="Solute-binding protein family 3/N-terminal" evidence="5">
    <location>
        <begin position="50"/>
        <end position="280"/>
    </location>
</feature>
<evidence type="ECO:0000256" key="1">
    <source>
        <dbReference type="ARBA" id="ARBA00010333"/>
    </source>
</evidence>
<dbReference type="PANTHER" id="PTHR30085:SF7">
    <property type="entry name" value="AMINO-ACID ABC TRANSPORTER-BINDING PROTEIN YHDW-RELATED"/>
    <property type="match status" value="1"/>
</dbReference>
<dbReference type="GO" id="GO:0006865">
    <property type="term" value="P:amino acid transport"/>
    <property type="evidence" value="ECO:0007669"/>
    <property type="project" value="TreeGrafter"/>
</dbReference>
<dbReference type="CDD" id="cd13692">
    <property type="entry name" value="PBP2_BztA"/>
    <property type="match status" value="1"/>
</dbReference>
<dbReference type="InterPro" id="IPR051455">
    <property type="entry name" value="Bact_solute-bind_prot3"/>
</dbReference>
<dbReference type="SUPFAM" id="SSF53850">
    <property type="entry name" value="Periplasmic binding protein-like II"/>
    <property type="match status" value="1"/>
</dbReference>
<dbReference type="Pfam" id="PF00497">
    <property type="entry name" value="SBP_bac_3"/>
    <property type="match status" value="1"/>
</dbReference>
<proteinExistence type="inferred from homology"/>
<dbReference type="Proteomes" id="UP001055111">
    <property type="component" value="Unassembled WGS sequence"/>
</dbReference>
<dbReference type="EMBL" id="BPUS01000006">
    <property type="protein sequence ID" value="GJH26410.1"/>
    <property type="molecule type" value="Genomic_DNA"/>
</dbReference>
<evidence type="ECO:0000256" key="2">
    <source>
        <dbReference type="ARBA" id="ARBA00022448"/>
    </source>
</evidence>
<dbReference type="RefSeq" id="WP_238213004.1">
    <property type="nucleotide sequence ID" value="NZ_BPUS01000006.1"/>
</dbReference>
<sequence>MSLHIEKTMRNSAANLIAIVGAALLALPAAPVPAFAAGSVTLAQVEARGVLRCGVSDGIAGFSQRDASGQWSGIDVDFCRAVAAATLGDANKVAFVPLRASARFPALRTGRIDLLARNTTWTLLREGTLGIQFAGVLFYDAQAFMVSTSSGVRTLASLKGVTVCVQRETTSEDNLVGYSNANALDLKPVVLGSAAELEQAFTSGRCRAVTADLSLLATLRSRTPGGASALAILSERISKQPHAPAVRGGDDAWLVIVRWVLFTLIAAEELGVTRQNQAERVRDPLVARALVPDPSVTATLGIGPGWTLRALKSAGNYGEMFNRNLGTGSPIKLDRGLNELYTRGGLMYAPPMQ</sequence>
<dbReference type="SMART" id="SM00062">
    <property type="entry name" value="PBPb"/>
    <property type="match status" value="1"/>
</dbReference>
<evidence type="ECO:0000256" key="4">
    <source>
        <dbReference type="SAM" id="SignalP"/>
    </source>
</evidence>
<feature type="signal peptide" evidence="4">
    <location>
        <begin position="1"/>
        <end position="36"/>
    </location>
</feature>
<name>A0AA37IAQ6_9BURK</name>
<keyword evidence="3 4" id="KW-0732">Signal</keyword>
<keyword evidence="2" id="KW-0813">Transport</keyword>